<dbReference type="PANTHER" id="PTHR43591:SF110">
    <property type="entry name" value="RHODANESE DOMAIN-CONTAINING PROTEIN"/>
    <property type="match status" value="1"/>
</dbReference>
<dbReference type="Proteomes" id="UP001267878">
    <property type="component" value="Unassembled WGS sequence"/>
</dbReference>
<keyword evidence="3" id="KW-1185">Reference proteome</keyword>
<dbReference type="SUPFAM" id="SSF53335">
    <property type="entry name" value="S-adenosyl-L-methionine-dependent methyltransferases"/>
    <property type="match status" value="1"/>
</dbReference>
<proteinExistence type="predicted"/>
<evidence type="ECO:0000313" key="3">
    <source>
        <dbReference type="Proteomes" id="UP001267878"/>
    </source>
</evidence>
<organism evidence="2 3">
    <name type="scientific">Agrilutibacter niabensis</name>
    <dbReference type="NCBI Taxonomy" id="380628"/>
    <lineage>
        <taxon>Bacteria</taxon>
        <taxon>Pseudomonadati</taxon>
        <taxon>Pseudomonadota</taxon>
        <taxon>Gammaproteobacteria</taxon>
        <taxon>Lysobacterales</taxon>
        <taxon>Lysobacteraceae</taxon>
        <taxon>Agrilutibacter</taxon>
    </lineage>
</organism>
<dbReference type="InterPro" id="IPR013216">
    <property type="entry name" value="Methyltransf_11"/>
</dbReference>
<dbReference type="CDD" id="cd02440">
    <property type="entry name" value="AdoMet_MTases"/>
    <property type="match status" value="1"/>
</dbReference>
<evidence type="ECO:0000259" key="1">
    <source>
        <dbReference type="Pfam" id="PF08241"/>
    </source>
</evidence>
<dbReference type="GO" id="GO:0032259">
    <property type="term" value="P:methylation"/>
    <property type="evidence" value="ECO:0007669"/>
    <property type="project" value="UniProtKB-KW"/>
</dbReference>
<reference evidence="2 3" key="1">
    <citation type="submission" date="2023-07" db="EMBL/GenBank/DDBJ databases">
        <title>Sorghum-associated microbial communities from plants grown in Nebraska, USA.</title>
        <authorList>
            <person name="Schachtman D."/>
        </authorList>
    </citation>
    <scope>NUCLEOTIDE SEQUENCE [LARGE SCALE GENOMIC DNA]</scope>
    <source>
        <strain evidence="2 3">BE187</strain>
    </source>
</reference>
<sequence>MIKNPIRLAIYLVAGWMPAGRRRCIMCGHAVWKFMPYRHDCDAGLMQALGVIGSDVKNFECPRCGAHDRERHLLMYLQASGLLAALPTMRILHFAPERHLSRRIAASAPIGYIRCDLYPASEEIERVDIEAMPFDDGAFDLVIANHVLEHVEDDSRALAEIYRVLKPGGAAILQTPYSSILHRTWSDPGIIADEARRQAYGQEDHVRLFGRDIFERFSSSGLGACIATHDELLAGRDARMLGVNPSEPFFLFRRDR</sequence>
<dbReference type="RefSeq" id="WP_310050849.1">
    <property type="nucleotide sequence ID" value="NZ_JAVDVW010000001.1"/>
</dbReference>
<dbReference type="Pfam" id="PF08241">
    <property type="entry name" value="Methyltransf_11"/>
    <property type="match status" value="1"/>
</dbReference>
<dbReference type="EMBL" id="JAVDVW010000001">
    <property type="protein sequence ID" value="MDR7097745.1"/>
    <property type="molecule type" value="Genomic_DNA"/>
</dbReference>
<name>A0ABU1VK93_9GAMM</name>
<comment type="caution">
    <text evidence="2">The sequence shown here is derived from an EMBL/GenBank/DDBJ whole genome shotgun (WGS) entry which is preliminary data.</text>
</comment>
<protein>
    <submittedName>
        <fullName evidence="2">SAM-dependent methyltransferase</fullName>
    </submittedName>
</protein>
<feature type="domain" description="Methyltransferase type 11" evidence="1">
    <location>
        <begin position="124"/>
        <end position="172"/>
    </location>
</feature>
<keyword evidence="2" id="KW-0489">Methyltransferase</keyword>
<evidence type="ECO:0000313" key="2">
    <source>
        <dbReference type="EMBL" id="MDR7097745.1"/>
    </source>
</evidence>
<gene>
    <name evidence="2" type="ORF">J2X04_000092</name>
</gene>
<accession>A0ABU1VK93</accession>
<keyword evidence="2" id="KW-0808">Transferase</keyword>
<dbReference type="InterPro" id="IPR029063">
    <property type="entry name" value="SAM-dependent_MTases_sf"/>
</dbReference>
<dbReference type="Gene3D" id="3.40.50.150">
    <property type="entry name" value="Vaccinia Virus protein VP39"/>
    <property type="match status" value="1"/>
</dbReference>
<dbReference type="PANTHER" id="PTHR43591">
    <property type="entry name" value="METHYLTRANSFERASE"/>
    <property type="match status" value="1"/>
</dbReference>
<dbReference type="GO" id="GO:0008168">
    <property type="term" value="F:methyltransferase activity"/>
    <property type="evidence" value="ECO:0007669"/>
    <property type="project" value="UniProtKB-KW"/>
</dbReference>